<evidence type="ECO:0000256" key="2">
    <source>
        <dbReference type="SAM" id="Phobius"/>
    </source>
</evidence>
<sequence length="1319" mass="150290">MGSHDSLESSIKIPTIKFTQLFINGEFVDSISGSPKSGMMTFNSNKKAVSGLRMAATLPSANDCSVIQLGLKPHDSTQHYAPERKFTFKVFLGINTDKGDGAPLAGPKPVPIPTSCYSFAGLPFLGTKEGRLLIFQQYQFLAGCATVDMKMQTSIISMEMQISDINSWRRLWEVDFSSYKLHSRQTSFLAFKGGKQTPLRCRSSPDLSTPGEIFIIRVVTLFHAPSERRPSFPRAAEVTTFLSTRNLFRDGKQTPLRCRSSPDLSTPGEIFIIRVVTLFHAPSERRPSFPRAAGSDDLPIHAQPEPLESQRPSSNHPIKQWALPLDRKLPDLPSLVGMKTFLVTRFHAPAEHPQANGQVEVTNRTLLKQIKTQLEGAKKAVIPVEIGLTTLRTTFHKEEENEGQLRLNLDLLDETRERAVRRIALYQGKMTRYYNTKVKLQRIEVGISKKLDTHEVHSWWKTFKKDLLLIIKLDTHEVHKLDTHEVHMLDTHEVHQSDTHETPKWCIHEEDLLARSSVYYQVRHPSGALTEEDLQERSSAYYQVRHPSGAFTEEDLQARSSVYYQVRHPSGALTEEDLQERSSAYYQVRHPSGAFTEEDLQARSSAYYQVRHPSGAFTKEDLQARSSVYYQVRHPSGALTEEDLQERSSAYYQVRHPSGAFTEEDLQARSSAYYQVRHLSGALTEEDLQERSSAYYQVRHPSGAFTEEDLQARSSAYYQVRHLSGALTEEDLQERSSAYYQVRHPRGAQVRRAHVRHPREEDLQERSSAYYQVRHPSGAFTEEDLQARSSVYYQVRHPSGALTEEDLQERSSAYYQVRHPSGAFTEEDLQARSPAYYQVRHLRGALIEEDRQERFSSMCYQVRHPRGALIEEDRQERFSSMCYQVRHPRGALIEEDRQERFSSMCYQVRHPRGALKEEDRQDRSSSICYQVRHPRGALIEEDRQELRHPRGALIEEDREERSSFICYQVDTHGVHLKKKVVKDAPQVSHPLHIIIKLDAHRVHLQKKIVKNESPLLNIIELNTLAVHLTEEGHQECSSPEYYQKKVVKDNATLLEIVETPTKDVFLKVNRTWTKIQVTPLPEENNLAIHKADSRIATLITTWRSRLDIEWSDCVFLRLNLILFVLILTILLYGSGGFIIKYLHHGPFLSTFKSKSSFLPDMFETPNIKATSIVLRGKKVVFLLKIGFQTLHLFPQSLSQRESLPLPFEPMAGRPSTAGPKPVPTPITLLSLAGLPLLGSLDGSQLIFQQLQFLASCVTVDMKMQTSESASLGASLLDGCLDEFVDELGDYEAKSEADALEFTAENEVGDEATEADEKWD</sequence>
<evidence type="ECO:0008006" key="4">
    <source>
        <dbReference type="Google" id="ProtNLM"/>
    </source>
</evidence>
<gene>
    <name evidence="3" type="ORF">FSB_LOCUS43844</name>
</gene>
<reference evidence="3" key="1">
    <citation type="submission" date="2018-02" db="EMBL/GenBank/DDBJ databases">
        <authorList>
            <person name="Cohen D.B."/>
            <person name="Kent A.D."/>
        </authorList>
    </citation>
    <scope>NUCLEOTIDE SEQUENCE</scope>
</reference>
<evidence type="ECO:0000313" key="3">
    <source>
        <dbReference type="EMBL" id="SPD15962.1"/>
    </source>
</evidence>
<accession>A0A2N9HUE2</accession>
<keyword evidence="2" id="KW-0812">Transmembrane</keyword>
<evidence type="ECO:0000256" key="1">
    <source>
        <dbReference type="SAM" id="MobiDB-lite"/>
    </source>
</evidence>
<feature type="region of interest" description="Disordered" evidence="1">
    <location>
        <begin position="1295"/>
        <end position="1319"/>
    </location>
</feature>
<dbReference type="EMBL" id="OIVN01004194">
    <property type="protein sequence ID" value="SPD15962.1"/>
    <property type="molecule type" value="Genomic_DNA"/>
</dbReference>
<feature type="region of interest" description="Disordered" evidence="1">
    <location>
        <begin position="287"/>
        <end position="317"/>
    </location>
</feature>
<organism evidence="3">
    <name type="scientific">Fagus sylvatica</name>
    <name type="common">Beechnut</name>
    <dbReference type="NCBI Taxonomy" id="28930"/>
    <lineage>
        <taxon>Eukaryota</taxon>
        <taxon>Viridiplantae</taxon>
        <taxon>Streptophyta</taxon>
        <taxon>Embryophyta</taxon>
        <taxon>Tracheophyta</taxon>
        <taxon>Spermatophyta</taxon>
        <taxon>Magnoliopsida</taxon>
        <taxon>eudicotyledons</taxon>
        <taxon>Gunneridae</taxon>
        <taxon>Pentapetalae</taxon>
        <taxon>rosids</taxon>
        <taxon>fabids</taxon>
        <taxon>Fagales</taxon>
        <taxon>Fagaceae</taxon>
        <taxon>Fagus</taxon>
    </lineage>
</organism>
<protein>
    <recommendedName>
        <fullName evidence="4">Integrase catalytic domain-containing protein</fullName>
    </recommendedName>
</protein>
<dbReference type="PANTHER" id="PTHR48475:SF2">
    <property type="entry name" value="RIBONUCLEASE H"/>
    <property type="match status" value="1"/>
</dbReference>
<proteinExistence type="predicted"/>
<name>A0A2N9HUE2_FAGSY</name>
<feature type="transmembrane region" description="Helical" evidence="2">
    <location>
        <begin position="1120"/>
        <end position="1142"/>
    </location>
</feature>
<dbReference type="PANTHER" id="PTHR48475">
    <property type="entry name" value="RIBONUCLEASE H"/>
    <property type="match status" value="1"/>
</dbReference>
<keyword evidence="2" id="KW-0472">Membrane</keyword>
<keyword evidence="2" id="KW-1133">Transmembrane helix</keyword>